<dbReference type="EMBL" id="ATHI01000010">
    <property type="protein sequence ID" value="EPR34517.1"/>
    <property type="molecule type" value="Genomic_DNA"/>
</dbReference>
<comment type="caution">
    <text evidence="1">The sequence shown here is derived from an EMBL/GenBank/DDBJ whole genome shotgun (WGS) entry which is preliminary data.</text>
</comment>
<dbReference type="eggNOG" id="COG3467">
    <property type="taxonomic scope" value="Bacteria"/>
</dbReference>
<name>S7TBI3_9BACT</name>
<proteinExistence type="predicted"/>
<evidence type="ECO:0000313" key="2">
    <source>
        <dbReference type="Proteomes" id="UP000014975"/>
    </source>
</evidence>
<gene>
    <name evidence="1" type="ORF">dsat_2799</name>
</gene>
<dbReference type="RefSeq" id="WP_020886683.1">
    <property type="nucleotide sequence ID" value="NZ_ATHI01000010.1"/>
</dbReference>
<evidence type="ECO:0000313" key="1">
    <source>
        <dbReference type="EMBL" id="EPR34517.1"/>
    </source>
</evidence>
<dbReference type="Proteomes" id="UP000014975">
    <property type="component" value="Unassembled WGS sequence"/>
</dbReference>
<dbReference type="STRING" id="1121439.dsat_2799"/>
<reference evidence="1 2" key="1">
    <citation type="journal article" date="2013" name="Genome Announc.">
        <title>Draft genome sequences for three mercury-methylating, sulfate-reducing bacteria.</title>
        <authorList>
            <person name="Brown S.D."/>
            <person name="Hurt R.A.Jr."/>
            <person name="Gilmour C.C."/>
            <person name="Elias D.A."/>
        </authorList>
    </citation>
    <scope>NUCLEOTIDE SEQUENCE [LARGE SCALE GENOMIC DNA]</scope>
    <source>
        <strain evidence="1 2">DSM 16529</strain>
    </source>
</reference>
<dbReference type="Pfam" id="PF12900">
    <property type="entry name" value="Pyridox_ox_2"/>
    <property type="match status" value="1"/>
</dbReference>
<dbReference type="PANTHER" id="PTHR34071">
    <property type="entry name" value="5-NITROIMIDAZOLE ANTIBIOTICS RESISTANCE PROTEIN, NIMA-FAMILY-RELATED PROTEIN-RELATED"/>
    <property type="match status" value="1"/>
</dbReference>
<dbReference type="Gene3D" id="2.30.110.10">
    <property type="entry name" value="Electron Transport, Fmn-binding Protein, Chain A"/>
    <property type="match status" value="1"/>
</dbReference>
<sequence>MRKALREIKDQGEIEALLRRGQVIHLALNAAEGPYVVPMNYGYEDGVIWLHCAREGTRLDLLARDPRAGFSVLVDYAVVSAQSPCEATAHYASVCGWGKLRVVEDEAEKRKGLSVITRQLLPGVAPEFPDAALAATCVLALSPDMLTGKRNPAAGR</sequence>
<dbReference type="SUPFAM" id="SSF50475">
    <property type="entry name" value="FMN-binding split barrel"/>
    <property type="match status" value="1"/>
</dbReference>
<accession>S7TBI3</accession>
<dbReference type="OrthoDB" id="9794935at2"/>
<dbReference type="PANTHER" id="PTHR34071:SF2">
    <property type="entry name" value="FLAVIN-NUCLEOTIDE-BINDING PROTEIN"/>
    <property type="match status" value="1"/>
</dbReference>
<dbReference type="InterPro" id="IPR024747">
    <property type="entry name" value="Pyridox_Oxase-rel"/>
</dbReference>
<dbReference type="PATRIC" id="fig|1121439.3.peg.1206"/>
<organism evidence="1 2">
    <name type="scientific">Alkalidesulfovibrio alkalitolerans DSM 16529</name>
    <dbReference type="NCBI Taxonomy" id="1121439"/>
    <lineage>
        <taxon>Bacteria</taxon>
        <taxon>Pseudomonadati</taxon>
        <taxon>Thermodesulfobacteriota</taxon>
        <taxon>Desulfovibrionia</taxon>
        <taxon>Desulfovibrionales</taxon>
        <taxon>Desulfovibrionaceae</taxon>
        <taxon>Alkalidesulfovibrio</taxon>
    </lineage>
</organism>
<keyword evidence="2" id="KW-1185">Reference proteome</keyword>
<dbReference type="InterPro" id="IPR012349">
    <property type="entry name" value="Split_barrel_FMN-bd"/>
</dbReference>
<protein>
    <submittedName>
        <fullName evidence="1">Pyridoxamine 5'-phosphate oxidase-related protein</fullName>
    </submittedName>
</protein>
<dbReference type="AlphaFoldDB" id="S7TBI3"/>